<dbReference type="Pfam" id="PF01734">
    <property type="entry name" value="Patatin"/>
    <property type="match status" value="1"/>
</dbReference>
<keyword evidence="11" id="KW-1185">Reference proteome</keyword>
<evidence type="ECO:0000256" key="6">
    <source>
        <dbReference type="PROSITE-ProRule" id="PRU01161"/>
    </source>
</evidence>
<dbReference type="InterPro" id="IPR016035">
    <property type="entry name" value="Acyl_Trfase/lysoPLipase"/>
</dbReference>
<accession>A0AAV1DS42</accession>
<feature type="active site" description="Proton acceptor" evidence="6">
    <location>
        <position position="229"/>
    </location>
</feature>
<evidence type="ECO:0000259" key="9">
    <source>
        <dbReference type="PROSITE" id="PS51635"/>
    </source>
</evidence>
<protein>
    <recommendedName>
        <fullName evidence="7">Patatin</fullName>
        <ecNumber evidence="7">3.1.1.-</ecNumber>
    </recommendedName>
</protein>
<sequence>MKMNHRILLTLTLLTTLTLLKPPTTVAFTKGRLATVLSIDGGGVRGIIPGTILAFLESKLQELDGPDARIADYFDVVAGTSTGGLITAMITAPNKDNRPLYAAKDIPNFYLDNSPKVFPASDRNNLAKSLNNVFGGPKYDGKYLASLVKRLLGNVTIDRTLTDVVIPAFDIKRLQPVIFSKTDAKANVTKNALLSDVCLSTTAAPTFLPPHYFETRDAQGGVRTFDMVDGGVAANNPTLVAITHISKHLLTGEFQLVDMKPMESSKLLVLSLGTGMAKNEEKYTASKASKWGLLGWMFNNGATPLIDMFSYASYDMVDIHVSTLFQSLHSDKNYLRIQDDSLAGDAASLDVATSVNMQTLVQIGNDLLNKPVSRVNLETGKSEVVPGEGTNAEAITQIAKILSDERKFRLAN</sequence>
<evidence type="ECO:0000256" key="2">
    <source>
        <dbReference type="ARBA" id="ARBA00022801"/>
    </source>
</evidence>
<feature type="signal peptide" evidence="8">
    <location>
        <begin position="1"/>
        <end position="20"/>
    </location>
</feature>
<feature type="active site" description="Nucleophile" evidence="6">
    <location>
        <position position="81"/>
    </location>
</feature>
<dbReference type="CDD" id="cd07214">
    <property type="entry name" value="Pat17_isozyme_like"/>
    <property type="match status" value="1"/>
</dbReference>
<reference evidence="10" key="1">
    <citation type="submission" date="2023-03" db="EMBL/GenBank/DDBJ databases">
        <authorList>
            <person name="Julca I."/>
        </authorList>
    </citation>
    <scope>NUCLEOTIDE SEQUENCE</scope>
</reference>
<feature type="short sequence motif" description="GXSXG" evidence="6">
    <location>
        <begin position="79"/>
        <end position="83"/>
    </location>
</feature>
<dbReference type="GO" id="GO:0016042">
    <property type="term" value="P:lipid catabolic process"/>
    <property type="evidence" value="ECO:0007669"/>
    <property type="project" value="UniProtKB-UniRule"/>
</dbReference>
<dbReference type="PROSITE" id="PS51635">
    <property type="entry name" value="PNPLA"/>
    <property type="match status" value="1"/>
</dbReference>
<evidence type="ECO:0000256" key="4">
    <source>
        <dbReference type="ARBA" id="ARBA00022963"/>
    </source>
</evidence>
<feature type="short sequence motif" description="DGA/G" evidence="6">
    <location>
        <begin position="229"/>
        <end position="231"/>
    </location>
</feature>
<comment type="similarity">
    <text evidence="1 7">Belongs to the patatin family.</text>
</comment>
<evidence type="ECO:0000256" key="1">
    <source>
        <dbReference type="ARBA" id="ARBA00010240"/>
    </source>
</evidence>
<evidence type="ECO:0000256" key="3">
    <source>
        <dbReference type="ARBA" id="ARBA00022821"/>
    </source>
</evidence>
<organism evidence="10 11">
    <name type="scientific">Oldenlandia corymbosa var. corymbosa</name>
    <dbReference type="NCBI Taxonomy" id="529605"/>
    <lineage>
        <taxon>Eukaryota</taxon>
        <taxon>Viridiplantae</taxon>
        <taxon>Streptophyta</taxon>
        <taxon>Embryophyta</taxon>
        <taxon>Tracheophyta</taxon>
        <taxon>Spermatophyta</taxon>
        <taxon>Magnoliopsida</taxon>
        <taxon>eudicotyledons</taxon>
        <taxon>Gunneridae</taxon>
        <taxon>Pentapetalae</taxon>
        <taxon>asterids</taxon>
        <taxon>lamiids</taxon>
        <taxon>Gentianales</taxon>
        <taxon>Rubiaceae</taxon>
        <taxon>Rubioideae</taxon>
        <taxon>Spermacoceae</taxon>
        <taxon>Hedyotis-Oldenlandia complex</taxon>
        <taxon>Oldenlandia</taxon>
    </lineage>
</organism>
<comment type="domain">
    <text evidence="7">The nitrogen atoms of the two glycine residues in the GGXR motif define the oxyanion hole, and stabilize the oxyanion that forms during the nucleophilic attack by the catalytic serine during substrate cleavage.</text>
</comment>
<keyword evidence="2 6" id="KW-0378">Hydrolase</keyword>
<dbReference type="PANTHER" id="PTHR32176:SF99">
    <property type="entry name" value="PATATIN"/>
    <property type="match status" value="1"/>
</dbReference>
<dbReference type="SUPFAM" id="SSF52151">
    <property type="entry name" value="FabD/lysophospholipase-like"/>
    <property type="match status" value="1"/>
</dbReference>
<dbReference type="GO" id="GO:0006952">
    <property type="term" value="P:defense response"/>
    <property type="evidence" value="ECO:0007669"/>
    <property type="project" value="UniProtKB-KW"/>
</dbReference>
<dbReference type="Gene3D" id="3.40.1090.10">
    <property type="entry name" value="Cytosolic phospholipase A2 catalytic domain"/>
    <property type="match status" value="1"/>
</dbReference>
<keyword evidence="8" id="KW-0732">Signal</keyword>
<evidence type="ECO:0000256" key="5">
    <source>
        <dbReference type="ARBA" id="ARBA00023098"/>
    </source>
</evidence>
<evidence type="ECO:0000313" key="10">
    <source>
        <dbReference type="EMBL" id="CAI9110132.1"/>
    </source>
</evidence>
<dbReference type="AlphaFoldDB" id="A0AAV1DS42"/>
<dbReference type="GO" id="GO:0047372">
    <property type="term" value="F:monoacylglycerol lipase activity"/>
    <property type="evidence" value="ECO:0007669"/>
    <property type="project" value="TreeGrafter"/>
</dbReference>
<evidence type="ECO:0000256" key="8">
    <source>
        <dbReference type="SAM" id="SignalP"/>
    </source>
</evidence>
<keyword evidence="5 6" id="KW-0443">Lipid metabolism</keyword>
<feature type="chain" id="PRO_5043538865" description="Patatin" evidence="8">
    <location>
        <begin position="21"/>
        <end position="412"/>
    </location>
</feature>
<dbReference type="Proteomes" id="UP001161247">
    <property type="component" value="Chromosome 6"/>
</dbReference>
<comment type="function">
    <text evidence="7">Lipolytic acyl hydrolase (LAH).</text>
</comment>
<keyword evidence="4 6" id="KW-0442">Lipid degradation</keyword>
<dbReference type="PANTHER" id="PTHR32176">
    <property type="entry name" value="XYLOSE ISOMERASE"/>
    <property type="match status" value="1"/>
</dbReference>
<dbReference type="EMBL" id="OX459123">
    <property type="protein sequence ID" value="CAI9110132.1"/>
    <property type="molecule type" value="Genomic_DNA"/>
</dbReference>
<keyword evidence="3" id="KW-0611">Plant defense</keyword>
<gene>
    <name evidence="10" type="ORF">OLC1_LOCUS17862</name>
</gene>
<proteinExistence type="inferred from homology"/>
<name>A0AAV1DS42_OLDCO</name>
<feature type="domain" description="PNPLA" evidence="9">
    <location>
        <begin position="37"/>
        <end position="242"/>
    </location>
</feature>
<feature type="short sequence motif" description="GXGXXG" evidence="6">
    <location>
        <begin position="41"/>
        <end position="46"/>
    </location>
</feature>
<dbReference type="EC" id="3.1.1.-" evidence="7"/>
<dbReference type="InterPro" id="IPR002641">
    <property type="entry name" value="PNPLA_dom"/>
</dbReference>
<evidence type="ECO:0000256" key="7">
    <source>
        <dbReference type="RuleBase" id="RU361262"/>
    </source>
</evidence>
<dbReference type="FunFam" id="3.40.1090.10:FF:000005">
    <property type="entry name" value="Patatin"/>
    <property type="match status" value="1"/>
</dbReference>
<dbReference type="GO" id="GO:0004620">
    <property type="term" value="F:phospholipase activity"/>
    <property type="evidence" value="ECO:0007669"/>
    <property type="project" value="TreeGrafter"/>
</dbReference>
<evidence type="ECO:0000313" key="11">
    <source>
        <dbReference type="Proteomes" id="UP001161247"/>
    </source>
</evidence>